<dbReference type="InterPro" id="IPR020846">
    <property type="entry name" value="MFS_dom"/>
</dbReference>
<protein>
    <submittedName>
        <fullName evidence="8">MFS transporter</fullName>
    </submittedName>
</protein>
<dbReference type="Pfam" id="PF07690">
    <property type="entry name" value="MFS_1"/>
    <property type="match status" value="1"/>
</dbReference>
<feature type="transmembrane region" description="Helical" evidence="6">
    <location>
        <begin position="366"/>
        <end position="388"/>
    </location>
</feature>
<evidence type="ECO:0000256" key="3">
    <source>
        <dbReference type="ARBA" id="ARBA00022692"/>
    </source>
</evidence>
<keyword evidence="2" id="KW-0813">Transport</keyword>
<dbReference type="Gene3D" id="1.20.1250.20">
    <property type="entry name" value="MFS general substrate transporter like domains"/>
    <property type="match status" value="1"/>
</dbReference>
<evidence type="ECO:0000259" key="7">
    <source>
        <dbReference type="PROSITE" id="PS50850"/>
    </source>
</evidence>
<evidence type="ECO:0000256" key="2">
    <source>
        <dbReference type="ARBA" id="ARBA00022448"/>
    </source>
</evidence>
<gene>
    <name evidence="8" type="ORF">M8523_17250</name>
</gene>
<feature type="transmembrane region" description="Helical" evidence="6">
    <location>
        <begin position="409"/>
        <end position="427"/>
    </location>
</feature>
<comment type="subcellular location">
    <subcellularLocation>
        <location evidence="1">Membrane</location>
        <topology evidence="1">Multi-pass membrane protein</topology>
    </subcellularLocation>
</comment>
<evidence type="ECO:0000256" key="1">
    <source>
        <dbReference type="ARBA" id="ARBA00004141"/>
    </source>
</evidence>
<dbReference type="PANTHER" id="PTHR42718:SF9">
    <property type="entry name" value="MAJOR FACILITATOR SUPERFAMILY MULTIDRUG TRANSPORTER MFSC"/>
    <property type="match status" value="1"/>
</dbReference>
<feature type="transmembrane region" description="Helical" evidence="6">
    <location>
        <begin position="279"/>
        <end position="301"/>
    </location>
</feature>
<evidence type="ECO:0000256" key="4">
    <source>
        <dbReference type="ARBA" id="ARBA00022989"/>
    </source>
</evidence>
<feature type="transmembrane region" description="Helical" evidence="6">
    <location>
        <begin position="433"/>
        <end position="456"/>
    </location>
</feature>
<dbReference type="Gene3D" id="1.20.1720.10">
    <property type="entry name" value="Multidrug resistance protein D"/>
    <property type="match status" value="1"/>
</dbReference>
<keyword evidence="4 6" id="KW-1133">Transmembrane helix</keyword>
<feature type="transmembrane region" description="Helical" evidence="6">
    <location>
        <begin position="208"/>
        <end position="228"/>
    </location>
</feature>
<dbReference type="GO" id="GO:0016020">
    <property type="term" value="C:membrane"/>
    <property type="evidence" value="ECO:0007669"/>
    <property type="project" value="UniProtKB-SubCell"/>
</dbReference>
<feature type="transmembrane region" description="Helical" evidence="6">
    <location>
        <begin position="313"/>
        <end position="330"/>
    </location>
</feature>
<keyword evidence="3 6" id="KW-0812">Transmembrane</keyword>
<evidence type="ECO:0000256" key="5">
    <source>
        <dbReference type="ARBA" id="ARBA00023136"/>
    </source>
</evidence>
<feature type="transmembrane region" description="Helical" evidence="6">
    <location>
        <begin position="112"/>
        <end position="136"/>
    </location>
</feature>
<dbReference type="AlphaFoldDB" id="A0AA42CKY2"/>
<dbReference type="RefSeq" id="WP_282586135.1">
    <property type="nucleotide sequence ID" value="NZ_JAMOIM010000011.1"/>
</dbReference>
<feature type="transmembrane region" description="Helical" evidence="6">
    <location>
        <begin position="148"/>
        <end position="171"/>
    </location>
</feature>
<feature type="transmembrane region" description="Helical" evidence="6">
    <location>
        <begin position="20"/>
        <end position="43"/>
    </location>
</feature>
<feature type="transmembrane region" description="Helical" evidence="6">
    <location>
        <begin position="240"/>
        <end position="259"/>
    </location>
</feature>
<keyword evidence="9" id="KW-1185">Reference proteome</keyword>
<proteinExistence type="predicted"/>
<feature type="transmembrane region" description="Helical" evidence="6">
    <location>
        <begin position="177"/>
        <end position="196"/>
    </location>
</feature>
<evidence type="ECO:0000313" key="9">
    <source>
        <dbReference type="Proteomes" id="UP001165667"/>
    </source>
</evidence>
<reference evidence="8" key="1">
    <citation type="submission" date="2022-05" db="EMBL/GenBank/DDBJ databases">
        <authorList>
            <person name="Pankratov T."/>
        </authorList>
    </citation>
    <scope>NUCLEOTIDE SEQUENCE</scope>
    <source>
        <strain evidence="8">BP6-180914</strain>
    </source>
</reference>
<evidence type="ECO:0000313" key="8">
    <source>
        <dbReference type="EMBL" id="MCW6509766.1"/>
    </source>
</evidence>
<evidence type="ECO:0000256" key="6">
    <source>
        <dbReference type="SAM" id="Phobius"/>
    </source>
</evidence>
<dbReference type="PANTHER" id="PTHR42718">
    <property type="entry name" value="MAJOR FACILITATOR SUPERFAMILY MULTIDRUG TRANSPORTER MFSC"/>
    <property type="match status" value="1"/>
</dbReference>
<dbReference type="GO" id="GO:0022857">
    <property type="term" value="F:transmembrane transporter activity"/>
    <property type="evidence" value="ECO:0007669"/>
    <property type="project" value="InterPro"/>
</dbReference>
<feature type="transmembrane region" description="Helical" evidence="6">
    <location>
        <begin position="55"/>
        <end position="75"/>
    </location>
</feature>
<organism evidence="8 9">
    <name type="scientific">Lichenifustis flavocetrariae</name>
    <dbReference type="NCBI Taxonomy" id="2949735"/>
    <lineage>
        <taxon>Bacteria</taxon>
        <taxon>Pseudomonadati</taxon>
        <taxon>Pseudomonadota</taxon>
        <taxon>Alphaproteobacteria</taxon>
        <taxon>Hyphomicrobiales</taxon>
        <taxon>Lichenihabitantaceae</taxon>
        <taxon>Lichenifustis</taxon>
    </lineage>
</organism>
<comment type="caution">
    <text evidence="8">The sequence shown here is derived from an EMBL/GenBank/DDBJ whole genome shotgun (WGS) entry which is preliminary data.</text>
</comment>
<dbReference type="EMBL" id="JAMOIM010000011">
    <property type="protein sequence ID" value="MCW6509766.1"/>
    <property type="molecule type" value="Genomic_DNA"/>
</dbReference>
<dbReference type="PROSITE" id="PS50850">
    <property type="entry name" value="MFS"/>
    <property type="match status" value="1"/>
</dbReference>
<dbReference type="InterPro" id="IPR036259">
    <property type="entry name" value="MFS_trans_sf"/>
</dbReference>
<dbReference type="InterPro" id="IPR011701">
    <property type="entry name" value="MFS"/>
</dbReference>
<feature type="transmembrane region" description="Helical" evidence="6">
    <location>
        <begin position="87"/>
        <end position="106"/>
    </location>
</feature>
<accession>A0AA42CKY2</accession>
<feature type="transmembrane region" description="Helical" evidence="6">
    <location>
        <begin position="337"/>
        <end position="360"/>
    </location>
</feature>
<dbReference type="CDD" id="cd17321">
    <property type="entry name" value="MFS_MMR_MDR_like"/>
    <property type="match status" value="1"/>
</dbReference>
<name>A0AA42CKY2_9HYPH</name>
<dbReference type="Proteomes" id="UP001165667">
    <property type="component" value="Unassembled WGS sequence"/>
</dbReference>
<sequence>MSDVRQAAVNSERRTDGIGWTQAAASVGFALVQIDVTVVNVALPRLGTDLGAGIAGLQWIVDGYALVLAVMLLIGGFLGDRFGARRVYITGVGLFALASSLCGLAQGVTTLVAARALQGVGAAVMLPCSLSLINHATQDRLSLRLKAVGLWTASGSIGLAVGPMLGGLLLAIGSWRLIFFINLPICLGAALLSLRAPETPREDKGRGFDPLGQVLAILALGGLTGAVIETHPLGLGHPIVLALFALALVAAPLFIWVEARVATPLMPLSLFRSGTFSTALAYGALANFTFYGMIFVLSLYFQRVRGYDGPTIGFAYLPLMATFVAVNLINARMVRRFGVRACMVGGFLVDALGFALLLLLGPESPYWLALPAFMLMPGGMGTGIPAMIGAMLGSVERARSGIASAVSNAARQAGGAMGVAVFGTLAGPDLVGGLHAAALLSACLLVVMAAVAFVIVPGRVALH</sequence>
<feature type="domain" description="Major facilitator superfamily (MFS) profile" evidence="7">
    <location>
        <begin position="21"/>
        <end position="460"/>
    </location>
</feature>
<dbReference type="SUPFAM" id="SSF103473">
    <property type="entry name" value="MFS general substrate transporter"/>
    <property type="match status" value="1"/>
</dbReference>
<keyword evidence="5 6" id="KW-0472">Membrane</keyword>